<dbReference type="CDD" id="cd09630">
    <property type="entry name" value="CDH_like_cytochrome"/>
    <property type="match status" value="1"/>
</dbReference>
<dbReference type="InterPro" id="IPR006593">
    <property type="entry name" value="Cyt_b561/ferric_Rdtase_TM"/>
</dbReference>
<feature type="transmembrane region" description="Helical" evidence="8">
    <location>
        <begin position="365"/>
        <end position="388"/>
    </location>
</feature>
<evidence type="ECO:0000256" key="8">
    <source>
        <dbReference type="SAM" id="Phobius"/>
    </source>
</evidence>
<evidence type="ECO:0000259" key="9">
    <source>
        <dbReference type="SMART" id="SM00664"/>
    </source>
</evidence>
<keyword evidence="5 8" id="KW-1133">Transmembrane helix</keyword>
<evidence type="ECO:0000313" key="11">
    <source>
        <dbReference type="EMBL" id="KAJ6446070.1"/>
    </source>
</evidence>
<dbReference type="PANTHER" id="PTHR47797">
    <property type="entry name" value="DEHYDROGENASE, PUTATIVE (AFU_ORTHOLOGUE AFUA_8G05805)-RELATED"/>
    <property type="match status" value="1"/>
</dbReference>
<keyword evidence="12" id="KW-1185">Reference proteome</keyword>
<dbReference type="EMBL" id="JAQHRD010000001">
    <property type="protein sequence ID" value="KAJ6446070.1"/>
    <property type="molecule type" value="Genomic_DNA"/>
</dbReference>
<feature type="region of interest" description="Disordered" evidence="7">
    <location>
        <begin position="190"/>
        <end position="228"/>
    </location>
</feature>
<dbReference type="Gene3D" id="1.20.120.1770">
    <property type="match status" value="1"/>
</dbReference>
<proteinExistence type="predicted"/>
<gene>
    <name evidence="11" type="ORF">O9K51_00837</name>
</gene>
<dbReference type="PANTHER" id="PTHR47797:SF4">
    <property type="entry name" value="DOMON DOMAIN-CONTAINING PROTEIN"/>
    <property type="match status" value="1"/>
</dbReference>
<dbReference type="GO" id="GO:0015986">
    <property type="term" value="P:proton motive force-driven ATP synthesis"/>
    <property type="evidence" value="ECO:0007669"/>
    <property type="project" value="InterPro"/>
</dbReference>
<dbReference type="SMART" id="SM00664">
    <property type="entry name" value="DoH"/>
    <property type="match status" value="1"/>
</dbReference>
<dbReference type="SUPFAM" id="SSF49344">
    <property type="entry name" value="CBD9-like"/>
    <property type="match status" value="1"/>
</dbReference>
<comment type="caution">
    <text evidence="11">The sequence shown here is derived from an EMBL/GenBank/DDBJ whole genome shotgun (WGS) entry which is preliminary data.</text>
</comment>
<feature type="transmembrane region" description="Helical" evidence="8">
    <location>
        <begin position="239"/>
        <end position="264"/>
    </location>
</feature>
<dbReference type="SMART" id="SM00665">
    <property type="entry name" value="B561"/>
    <property type="match status" value="1"/>
</dbReference>
<dbReference type="Pfam" id="PF10348">
    <property type="entry name" value="DUF2427"/>
    <property type="match status" value="1"/>
</dbReference>
<dbReference type="InterPro" id="IPR019711">
    <property type="entry name" value="ATP_synth_F0_suH"/>
</dbReference>
<feature type="compositionally biased region" description="Gly residues" evidence="7">
    <location>
        <begin position="202"/>
        <end position="227"/>
    </location>
</feature>
<dbReference type="CDD" id="cd08760">
    <property type="entry name" value="Cyt_b561_FRRS1_like"/>
    <property type="match status" value="1"/>
</dbReference>
<feature type="transmembrane region" description="Helical" evidence="8">
    <location>
        <begin position="300"/>
        <end position="318"/>
    </location>
</feature>
<evidence type="ECO:0000256" key="6">
    <source>
        <dbReference type="ARBA" id="ARBA00023136"/>
    </source>
</evidence>
<evidence type="ECO:0000256" key="4">
    <source>
        <dbReference type="ARBA" id="ARBA00022982"/>
    </source>
</evidence>
<feature type="domain" description="Cytochrome b561" evidence="10">
    <location>
        <begin position="236"/>
        <end position="355"/>
    </location>
</feature>
<keyword evidence="3 8" id="KW-0812">Transmembrane</keyword>
<accession>A0AB34G796</accession>
<sequence>MIDGRELQSPAAAAAAAAQGARAGTRVQGEPTPYCPVNDVCFQFAVPEAAASSGSGSVYFQLQARSTVRWAGLGIGQQMSGATMFVMYADGKNNVTLSTRKATGHIEPEYSRMSNVELLEGSGIVNGSMVANVRCRGCDKLDLSGVSGWLAAWKRGDAMNDESPSAEIEYHDSHNVFNVNLGRATVSTDANPFLNPQNSTGGTPGSTPGGNSGGNSGGIVETGGSGGPSTQTLISAHGILMTIVFVVGFPIGAMLSPFVGSWVIHASWQTFIFLGMWAGFALGIVICGRLGFFFQNTHTQLGVFVVSLMGLQPILGFLHHMYYMKHRSRGVISYLHIWYGRALIILGVINGGLGLQLAGNPQPFVNAYIAVAAIVAAAYLALSAFAFCRVKKRVRNGQSGTDFVQELYLKELKAYKAPPVKESDSEGQVQTFAMPKTPASPEETDLAGNLKEYESMAVEIEGQDASAQAGTQAPALPDWLEAEEEEPQSH</sequence>
<feature type="transmembrane region" description="Helical" evidence="8">
    <location>
        <begin position="271"/>
        <end position="294"/>
    </location>
</feature>
<dbReference type="Pfam" id="PF10775">
    <property type="entry name" value="ATP_sub_h"/>
    <property type="match status" value="1"/>
</dbReference>
<keyword evidence="2" id="KW-0813">Transport</keyword>
<dbReference type="Gene3D" id="2.60.40.1210">
    <property type="entry name" value="Cellobiose dehydrogenase, cytochrome domain"/>
    <property type="match status" value="1"/>
</dbReference>
<evidence type="ECO:0000256" key="2">
    <source>
        <dbReference type="ARBA" id="ARBA00022448"/>
    </source>
</evidence>
<keyword evidence="6 8" id="KW-0472">Membrane</keyword>
<evidence type="ECO:0000256" key="5">
    <source>
        <dbReference type="ARBA" id="ARBA00022989"/>
    </source>
</evidence>
<dbReference type="GO" id="GO:0016020">
    <property type="term" value="C:membrane"/>
    <property type="evidence" value="ECO:0007669"/>
    <property type="project" value="UniProtKB-SubCell"/>
</dbReference>
<keyword evidence="4" id="KW-0249">Electron transport</keyword>
<name>A0AB34G796_9HYPO</name>
<evidence type="ECO:0000259" key="10">
    <source>
        <dbReference type="SMART" id="SM00665"/>
    </source>
</evidence>
<feature type="region of interest" description="Disordered" evidence="7">
    <location>
        <begin position="461"/>
        <end position="490"/>
    </location>
</feature>
<protein>
    <submittedName>
        <fullName evidence="11">DOMON domain-containingprotein</fullName>
    </submittedName>
</protein>
<dbReference type="AlphaFoldDB" id="A0AB34G796"/>
<organism evidence="11 12">
    <name type="scientific">Purpureocillium lavendulum</name>
    <dbReference type="NCBI Taxonomy" id="1247861"/>
    <lineage>
        <taxon>Eukaryota</taxon>
        <taxon>Fungi</taxon>
        <taxon>Dikarya</taxon>
        <taxon>Ascomycota</taxon>
        <taxon>Pezizomycotina</taxon>
        <taxon>Sordariomycetes</taxon>
        <taxon>Hypocreomycetidae</taxon>
        <taxon>Hypocreales</taxon>
        <taxon>Ophiocordycipitaceae</taxon>
        <taxon>Purpureocillium</taxon>
    </lineage>
</organism>
<feature type="transmembrane region" description="Helical" evidence="8">
    <location>
        <begin position="338"/>
        <end position="359"/>
    </location>
</feature>
<evidence type="ECO:0000256" key="7">
    <source>
        <dbReference type="SAM" id="MobiDB-lite"/>
    </source>
</evidence>
<dbReference type="Proteomes" id="UP001163105">
    <property type="component" value="Unassembled WGS sequence"/>
</dbReference>
<dbReference type="Pfam" id="PF16010">
    <property type="entry name" value="CDH-cyt"/>
    <property type="match status" value="1"/>
</dbReference>
<evidence type="ECO:0000256" key="1">
    <source>
        <dbReference type="ARBA" id="ARBA00004370"/>
    </source>
</evidence>
<dbReference type="InterPro" id="IPR015920">
    <property type="entry name" value="Cellobiose_DH-like_cyt"/>
</dbReference>
<comment type="subcellular location">
    <subcellularLocation>
        <location evidence="1">Membrane</location>
    </subcellularLocation>
</comment>
<feature type="compositionally biased region" description="Acidic residues" evidence="7">
    <location>
        <begin position="480"/>
        <end position="490"/>
    </location>
</feature>
<dbReference type="InterPro" id="IPR005018">
    <property type="entry name" value="DOMON_domain"/>
</dbReference>
<evidence type="ECO:0000313" key="12">
    <source>
        <dbReference type="Proteomes" id="UP001163105"/>
    </source>
</evidence>
<reference evidence="11" key="1">
    <citation type="submission" date="2023-01" db="EMBL/GenBank/DDBJ databases">
        <title>The growth and conidiation of Purpureocillium lavendulum are regulated by nitrogen source and histone H3K14 acetylation.</title>
        <authorList>
            <person name="Tang P."/>
            <person name="Han J."/>
            <person name="Zhang C."/>
            <person name="Tang P."/>
            <person name="Qi F."/>
            <person name="Zhang K."/>
            <person name="Liang L."/>
        </authorList>
    </citation>
    <scope>NUCLEOTIDE SEQUENCE</scope>
    <source>
        <strain evidence="11">YMF1.00683</strain>
    </source>
</reference>
<evidence type="ECO:0000256" key="3">
    <source>
        <dbReference type="ARBA" id="ARBA00022692"/>
    </source>
</evidence>
<dbReference type="InterPro" id="IPR018825">
    <property type="entry name" value="DUF2427"/>
</dbReference>
<feature type="domain" description="DOMON" evidence="9">
    <location>
        <begin position="70"/>
        <end position="238"/>
    </location>
</feature>